<feature type="compositionally biased region" description="Basic residues" evidence="1">
    <location>
        <begin position="84"/>
        <end position="99"/>
    </location>
</feature>
<name>A0A9N9KXG3_9HELO</name>
<protein>
    <submittedName>
        <fullName evidence="2">Uncharacterized protein</fullName>
    </submittedName>
</protein>
<feature type="region of interest" description="Disordered" evidence="1">
    <location>
        <begin position="70"/>
        <end position="99"/>
    </location>
</feature>
<organism evidence="2 3">
    <name type="scientific">Hymenoscyphus fraxineus</name>
    <dbReference type="NCBI Taxonomy" id="746836"/>
    <lineage>
        <taxon>Eukaryota</taxon>
        <taxon>Fungi</taxon>
        <taxon>Dikarya</taxon>
        <taxon>Ascomycota</taxon>
        <taxon>Pezizomycotina</taxon>
        <taxon>Leotiomycetes</taxon>
        <taxon>Helotiales</taxon>
        <taxon>Helotiaceae</taxon>
        <taxon>Hymenoscyphus</taxon>
    </lineage>
</organism>
<evidence type="ECO:0000313" key="2">
    <source>
        <dbReference type="EMBL" id="CAG8954856.1"/>
    </source>
</evidence>
<dbReference type="AlphaFoldDB" id="A0A9N9KXG3"/>
<proteinExistence type="predicted"/>
<sequence length="99" mass="11329">MSRTLLFITGSGESTRILQRTLDTMIRPNRVARLPTPKDPSANAIYNAKPVISVKRSEYTDQITWQNLLADHGNTPTDDVVSKKERKIRPQTHFRKPIE</sequence>
<comment type="caution">
    <text evidence="2">The sequence shown here is derived from an EMBL/GenBank/DDBJ whole genome shotgun (WGS) entry which is preliminary data.</text>
</comment>
<gene>
    <name evidence="2" type="ORF">HYFRA_00008542</name>
</gene>
<keyword evidence="3" id="KW-1185">Reference proteome</keyword>
<dbReference type="Proteomes" id="UP000696280">
    <property type="component" value="Unassembled WGS sequence"/>
</dbReference>
<reference evidence="2" key="1">
    <citation type="submission" date="2021-07" db="EMBL/GenBank/DDBJ databases">
        <authorList>
            <person name="Durling M."/>
        </authorList>
    </citation>
    <scope>NUCLEOTIDE SEQUENCE</scope>
</reference>
<evidence type="ECO:0000313" key="3">
    <source>
        <dbReference type="Proteomes" id="UP000696280"/>
    </source>
</evidence>
<accession>A0A9N9KXG3</accession>
<dbReference type="EMBL" id="CAJVRL010000058">
    <property type="protein sequence ID" value="CAG8954856.1"/>
    <property type="molecule type" value="Genomic_DNA"/>
</dbReference>
<evidence type="ECO:0000256" key="1">
    <source>
        <dbReference type="SAM" id="MobiDB-lite"/>
    </source>
</evidence>